<evidence type="ECO:0000256" key="3">
    <source>
        <dbReference type="PROSITE-ProRule" id="PRU00339"/>
    </source>
</evidence>
<dbReference type="PROSITE" id="PS50005">
    <property type="entry name" value="TPR"/>
    <property type="match status" value="1"/>
</dbReference>
<accession>A0A0G0REU4</accession>
<proteinExistence type="predicted"/>
<comment type="caution">
    <text evidence="5">The sequence shown here is derived from an EMBL/GenBank/DDBJ whole genome shotgun (WGS) entry which is preliminary data.</text>
</comment>
<feature type="transmembrane region" description="Helical" evidence="4">
    <location>
        <begin position="12"/>
        <end position="36"/>
    </location>
</feature>
<keyword evidence="1" id="KW-0677">Repeat</keyword>
<dbReference type="SUPFAM" id="SSF48452">
    <property type="entry name" value="TPR-like"/>
    <property type="match status" value="1"/>
</dbReference>
<gene>
    <name evidence="5" type="ORF">UT84_C0002G0070</name>
</gene>
<keyword evidence="2 3" id="KW-0802">TPR repeat</keyword>
<dbReference type="Proteomes" id="UP000034531">
    <property type="component" value="Unassembled WGS sequence"/>
</dbReference>
<feature type="repeat" description="TPR" evidence="3">
    <location>
        <begin position="157"/>
        <end position="190"/>
    </location>
</feature>
<reference evidence="5 6" key="1">
    <citation type="journal article" date="2015" name="Nature">
        <title>rRNA introns, odd ribosomes, and small enigmatic genomes across a large radiation of phyla.</title>
        <authorList>
            <person name="Brown C.T."/>
            <person name="Hug L.A."/>
            <person name="Thomas B.C."/>
            <person name="Sharon I."/>
            <person name="Castelle C.J."/>
            <person name="Singh A."/>
            <person name="Wilkins M.J."/>
            <person name="Williams K.H."/>
            <person name="Banfield J.F."/>
        </authorList>
    </citation>
    <scope>NUCLEOTIDE SEQUENCE [LARGE SCALE GENOMIC DNA]</scope>
</reference>
<sequence length="203" mass="22619">MNVQPQKTPSILPVVVIFIIIFSLLTAAVGAIYYFFLLPKITNNTSSIEVSNLFREASKNFAEGKYSLQLESANKALNKSTTDKERAIAYYWKGLAEYKLASSDKTQAQQDLTEATRLDSTYAAPYVTLSAIEMDSGNFQGGLTLAQKCATLDPKYAWCENNIGLALFYLGQKQEGIKHLEKAVQISPDTLVFRDNLNRARQN</sequence>
<keyword evidence="4" id="KW-0472">Membrane</keyword>
<evidence type="ECO:0000256" key="4">
    <source>
        <dbReference type="SAM" id="Phobius"/>
    </source>
</evidence>
<evidence type="ECO:0000313" key="5">
    <source>
        <dbReference type="EMBL" id="KKR51209.1"/>
    </source>
</evidence>
<dbReference type="InterPro" id="IPR019734">
    <property type="entry name" value="TPR_rpt"/>
</dbReference>
<keyword evidence="4" id="KW-0812">Transmembrane</keyword>
<evidence type="ECO:0000313" key="6">
    <source>
        <dbReference type="Proteomes" id="UP000034531"/>
    </source>
</evidence>
<evidence type="ECO:0000256" key="2">
    <source>
        <dbReference type="ARBA" id="ARBA00022803"/>
    </source>
</evidence>
<dbReference type="PANTHER" id="PTHR44858">
    <property type="entry name" value="TETRATRICOPEPTIDE REPEAT PROTEIN 6"/>
    <property type="match status" value="1"/>
</dbReference>
<dbReference type="Pfam" id="PF13181">
    <property type="entry name" value="TPR_8"/>
    <property type="match status" value="1"/>
</dbReference>
<keyword evidence="4" id="KW-1133">Transmembrane helix</keyword>
<dbReference type="Gene3D" id="1.25.40.10">
    <property type="entry name" value="Tetratricopeptide repeat domain"/>
    <property type="match status" value="1"/>
</dbReference>
<evidence type="ECO:0000256" key="1">
    <source>
        <dbReference type="ARBA" id="ARBA00022737"/>
    </source>
</evidence>
<dbReference type="SMART" id="SM00028">
    <property type="entry name" value="TPR"/>
    <property type="match status" value="3"/>
</dbReference>
<protein>
    <submittedName>
        <fullName evidence="5">TPR Domain containing protein</fullName>
    </submittedName>
</protein>
<organism evidence="5 6">
    <name type="scientific">Candidatus Curtissbacteria bacterium GW2011_GWA1_40_16</name>
    <dbReference type="NCBI Taxonomy" id="1618405"/>
    <lineage>
        <taxon>Bacteria</taxon>
        <taxon>Candidatus Curtissiibacteriota</taxon>
    </lineage>
</organism>
<dbReference type="AlphaFoldDB" id="A0A0G0REU4"/>
<dbReference type="EMBL" id="LBYI01000002">
    <property type="protein sequence ID" value="KKR51209.1"/>
    <property type="molecule type" value="Genomic_DNA"/>
</dbReference>
<dbReference type="InterPro" id="IPR011990">
    <property type="entry name" value="TPR-like_helical_dom_sf"/>
</dbReference>
<dbReference type="InterPro" id="IPR050498">
    <property type="entry name" value="Ycf3"/>
</dbReference>
<dbReference type="PANTHER" id="PTHR44858:SF1">
    <property type="entry name" value="UDP-N-ACETYLGLUCOSAMINE--PEPTIDE N-ACETYLGLUCOSAMINYLTRANSFERASE SPINDLY-RELATED"/>
    <property type="match status" value="1"/>
</dbReference>
<name>A0A0G0REU4_9BACT</name>